<dbReference type="EMBL" id="JBHLVF010000034">
    <property type="protein sequence ID" value="MFC0393587.1"/>
    <property type="molecule type" value="Genomic_DNA"/>
</dbReference>
<dbReference type="Gene3D" id="2.160.20.10">
    <property type="entry name" value="Single-stranded right-handed beta-helix, Pectin lyase-like"/>
    <property type="match status" value="1"/>
</dbReference>
<accession>A0ABV6JCV0</accession>
<evidence type="ECO:0000256" key="7">
    <source>
        <dbReference type="ARBA" id="ARBA00023326"/>
    </source>
</evidence>
<comment type="similarity">
    <text evidence="1 9">Belongs to the glycosyl hydrolase 28 family.</text>
</comment>
<evidence type="ECO:0000256" key="5">
    <source>
        <dbReference type="ARBA" id="ARBA00023277"/>
    </source>
</evidence>
<name>A0ABV6JCV0_9BACL</name>
<dbReference type="InterPro" id="IPR006626">
    <property type="entry name" value="PbH1"/>
</dbReference>
<evidence type="ECO:0000256" key="6">
    <source>
        <dbReference type="ARBA" id="ARBA00023295"/>
    </source>
</evidence>
<dbReference type="InterPro" id="IPR000743">
    <property type="entry name" value="Glyco_hydro_28"/>
</dbReference>
<comment type="function">
    <text evidence="8">Pectinolytic enzyme involved in the degradation of xylogalacturonan (xga), a galacturonan backbone heavily substituted with xylose, and which is one important component of the hairy regions of pectin. Activity requires a galacturonic acid backbone substituted with xylose.</text>
</comment>
<keyword evidence="3 9" id="KW-0378">Hydrolase</keyword>
<proteinExistence type="inferred from homology"/>
<evidence type="ECO:0000256" key="9">
    <source>
        <dbReference type="RuleBase" id="RU361169"/>
    </source>
</evidence>
<reference evidence="10 11" key="1">
    <citation type="submission" date="2024-09" db="EMBL/GenBank/DDBJ databases">
        <authorList>
            <person name="Sun Q."/>
            <person name="Mori K."/>
        </authorList>
    </citation>
    <scope>NUCLEOTIDE SEQUENCE [LARGE SCALE GENOMIC DNA]</scope>
    <source>
        <strain evidence="10 11">CCM 4839</strain>
    </source>
</reference>
<dbReference type="PANTHER" id="PTHR31736">
    <property type="match status" value="1"/>
</dbReference>
<dbReference type="GO" id="GO:0016787">
    <property type="term" value="F:hydrolase activity"/>
    <property type="evidence" value="ECO:0007669"/>
    <property type="project" value="UniProtKB-KW"/>
</dbReference>
<keyword evidence="6 9" id="KW-0326">Glycosidase</keyword>
<dbReference type="InterPro" id="IPR012334">
    <property type="entry name" value="Pectin_lyas_fold"/>
</dbReference>
<evidence type="ECO:0000256" key="2">
    <source>
        <dbReference type="ARBA" id="ARBA00022737"/>
    </source>
</evidence>
<organism evidence="10 11">
    <name type="scientific">Paenibacillus mendelii</name>
    <dbReference type="NCBI Taxonomy" id="206163"/>
    <lineage>
        <taxon>Bacteria</taxon>
        <taxon>Bacillati</taxon>
        <taxon>Bacillota</taxon>
        <taxon>Bacilli</taxon>
        <taxon>Bacillales</taxon>
        <taxon>Paenibacillaceae</taxon>
        <taxon>Paenibacillus</taxon>
    </lineage>
</organism>
<dbReference type="SUPFAM" id="SSF51126">
    <property type="entry name" value="Pectin lyase-like"/>
    <property type="match status" value="1"/>
</dbReference>
<comment type="caution">
    <text evidence="10">The sequence shown here is derived from an EMBL/GenBank/DDBJ whole genome shotgun (WGS) entry which is preliminary data.</text>
</comment>
<evidence type="ECO:0000256" key="4">
    <source>
        <dbReference type="ARBA" id="ARBA00023180"/>
    </source>
</evidence>
<dbReference type="InterPro" id="IPR011050">
    <property type="entry name" value="Pectin_lyase_fold/virulence"/>
</dbReference>
<evidence type="ECO:0000313" key="11">
    <source>
        <dbReference type="Proteomes" id="UP001589818"/>
    </source>
</evidence>
<protein>
    <submittedName>
        <fullName evidence="10">Glycosyl hydrolase family 28 protein</fullName>
    </submittedName>
</protein>
<keyword evidence="4" id="KW-0325">Glycoprotein</keyword>
<dbReference type="PANTHER" id="PTHR31736:SF9">
    <property type="entry name" value="ENDO-XYLOGALACTURONAN HYDROLASE A-RELATED"/>
    <property type="match status" value="1"/>
</dbReference>
<keyword evidence="7" id="KW-0624">Polysaccharide degradation</keyword>
<evidence type="ECO:0000256" key="8">
    <source>
        <dbReference type="ARBA" id="ARBA00037278"/>
    </source>
</evidence>
<dbReference type="SMART" id="SM00710">
    <property type="entry name" value="PbH1"/>
    <property type="match status" value="5"/>
</dbReference>
<evidence type="ECO:0000313" key="10">
    <source>
        <dbReference type="EMBL" id="MFC0393587.1"/>
    </source>
</evidence>
<keyword evidence="5" id="KW-0119">Carbohydrate metabolism</keyword>
<dbReference type="RefSeq" id="WP_204821656.1">
    <property type="nucleotide sequence ID" value="NZ_JANHOF010000008.1"/>
</dbReference>
<keyword evidence="11" id="KW-1185">Reference proteome</keyword>
<evidence type="ECO:0000256" key="3">
    <source>
        <dbReference type="ARBA" id="ARBA00022801"/>
    </source>
</evidence>
<gene>
    <name evidence="10" type="ORF">ACFFJ8_19715</name>
</gene>
<dbReference type="Proteomes" id="UP001589818">
    <property type="component" value="Unassembled WGS sequence"/>
</dbReference>
<dbReference type="Pfam" id="PF00295">
    <property type="entry name" value="Glyco_hydro_28"/>
    <property type="match status" value="1"/>
</dbReference>
<evidence type="ECO:0000256" key="1">
    <source>
        <dbReference type="ARBA" id="ARBA00008834"/>
    </source>
</evidence>
<keyword evidence="2" id="KW-0677">Repeat</keyword>
<sequence length="493" mass="54233">MTEPLLVEIDHVLLRIYPKPQEIGYAADEERLSVQGNDAYGADPEGLVLSRDWQLSAGGHAIPVYAVPVTSGGPLSFASFEYVEGEGTIMLKATSARAVHSAEVRPASLGVTAEVEGQELRIPISGPGKYIVETNEDMERPLFIMVHAPERDVPAEGDSHVIYYGPGLHVVSTLELKSGQTVYIAGGAILRVTVPEGEVPDVYSDWAGKKLYQDTLTAHHAADITIRGRGIIDLSMLDWHARKAVFFQNCERVCVEGVTCVGTSHWTIHLSQSTDCVIRDLMLIGYRENSDGIDIVNCEHVRVENCLIRTGDDAVVVKAMAAPPALGGRDIRVHNCTVWNDKVRCFGITGETRTDITDVVFENCDIVHSRAVWTEELGSLCIIVGDSGTIENIRFENMRIEDEQRYAMACLIFKDRWSVDQAAGRIRNIVFRSIHIPAGVPSLFHGFDEQHIIEQVVMEGLYVDGQPAEHVEQANLCMNDFVKNISVSAGARA</sequence>